<dbReference type="Pfam" id="PF07992">
    <property type="entry name" value="Pyr_redox_2"/>
    <property type="match status" value="1"/>
</dbReference>
<dbReference type="PRINTS" id="PR00411">
    <property type="entry name" value="PNDRDTASEI"/>
</dbReference>
<sequence length="310" mass="34084">MPDIKGLKESKHVYASRELLDKSDKTKRLAVLGSGPIGLEFASMYAQFGSEVTVISPNSALLTHNEPEVAEMATADLKADGIQFELNANLNQIEDTADGVKLTYTQDGANHVLEVDALLVATGRRANTDDLHLERTDIKIGERGNIVVNNKLETSVPNIWALGDVNGGPQFTYISLDDWRILENQFYGDQTRTLDNRPVFPVTIFLKPAIASVGLTEAQAKAKGLDYIVKKLPVAGIPKSQVIGDPRGMYKAILDAKDHTIIGMTIYAEESYETINLITTVMLHQISADELRNQIYSHPTMTEALNEVFA</sequence>
<dbReference type="AlphaFoldDB" id="A0A081BJQ0"/>
<evidence type="ECO:0000313" key="9">
    <source>
        <dbReference type="Proteomes" id="UP000028700"/>
    </source>
</evidence>
<dbReference type="InterPro" id="IPR023753">
    <property type="entry name" value="FAD/NAD-binding_dom"/>
</dbReference>
<dbReference type="PRINTS" id="PR00368">
    <property type="entry name" value="FADPNR"/>
</dbReference>
<dbReference type="EMBL" id="BBJM01000023">
    <property type="protein sequence ID" value="GAK48268.1"/>
    <property type="molecule type" value="Genomic_DNA"/>
</dbReference>
<dbReference type="Gene3D" id="3.50.50.60">
    <property type="entry name" value="FAD/NAD(P)-binding domain"/>
    <property type="match status" value="2"/>
</dbReference>
<dbReference type="Proteomes" id="UP000028700">
    <property type="component" value="Unassembled WGS sequence"/>
</dbReference>
<dbReference type="InterPro" id="IPR016156">
    <property type="entry name" value="FAD/NAD-linked_Rdtase_dimer_sf"/>
</dbReference>
<dbReference type="SUPFAM" id="SSF51905">
    <property type="entry name" value="FAD/NAD(P)-binding domain"/>
    <property type="match status" value="1"/>
</dbReference>
<keyword evidence="3" id="KW-0285">Flavoprotein</keyword>
<evidence type="ECO:0000256" key="1">
    <source>
        <dbReference type="ARBA" id="ARBA00001974"/>
    </source>
</evidence>
<dbReference type="STRING" id="1291743.LOSG293_230160"/>
<evidence type="ECO:0000259" key="7">
    <source>
        <dbReference type="Pfam" id="PF07992"/>
    </source>
</evidence>
<comment type="cofactor">
    <cofactor evidence="1">
        <name>FAD</name>
        <dbReference type="ChEBI" id="CHEBI:57692"/>
    </cofactor>
</comment>
<comment type="similarity">
    <text evidence="2">Belongs to the class-I pyridine nucleotide-disulfide oxidoreductase family.</text>
</comment>
<organism evidence="8 9">
    <name type="scientific">Secundilactobacillus oryzae JCM 18671</name>
    <dbReference type="NCBI Taxonomy" id="1291743"/>
    <lineage>
        <taxon>Bacteria</taxon>
        <taxon>Bacillati</taxon>
        <taxon>Bacillota</taxon>
        <taxon>Bacilli</taxon>
        <taxon>Lactobacillales</taxon>
        <taxon>Lactobacillaceae</taxon>
        <taxon>Secundilactobacillus</taxon>
    </lineage>
</organism>
<dbReference type="PANTHER" id="PTHR43014:SF4">
    <property type="entry name" value="PYRIDINE NUCLEOTIDE-DISULFIDE OXIDOREDUCTASE RCLA-RELATED"/>
    <property type="match status" value="1"/>
</dbReference>
<evidence type="ECO:0000256" key="2">
    <source>
        <dbReference type="ARBA" id="ARBA00007532"/>
    </source>
</evidence>
<name>A0A081BJQ0_9LACO</name>
<dbReference type="PANTHER" id="PTHR43014">
    <property type="entry name" value="MERCURIC REDUCTASE"/>
    <property type="match status" value="1"/>
</dbReference>
<dbReference type="Pfam" id="PF02852">
    <property type="entry name" value="Pyr_redox_dim"/>
    <property type="match status" value="1"/>
</dbReference>
<dbReference type="InterPro" id="IPR004099">
    <property type="entry name" value="Pyr_nucl-diS_OxRdtase_dimer"/>
</dbReference>
<comment type="caution">
    <text evidence="8">The sequence shown here is derived from an EMBL/GenBank/DDBJ whole genome shotgun (WGS) entry which is preliminary data.</text>
</comment>
<gene>
    <name evidence="8" type="ORF">LOSG293_230160</name>
</gene>
<dbReference type="FunFam" id="3.30.390.30:FF:000001">
    <property type="entry name" value="Dihydrolipoyl dehydrogenase"/>
    <property type="match status" value="1"/>
</dbReference>
<dbReference type="GO" id="GO:0050660">
    <property type="term" value="F:flavin adenine dinucleotide binding"/>
    <property type="evidence" value="ECO:0007669"/>
    <property type="project" value="TreeGrafter"/>
</dbReference>
<protein>
    <submittedName>
        <fullName evidence="8">Putative pyridine nucleotide-disulfide oxidoreductase</fullName>
    </submittedName>
</protein>
<accession>A0A081BJQ0</accession>
<dbReference type="InterPro" id="IPR036188">
    <property type="entry name" value="FAD/NAD-bd_sf"/>
</dbReference>
<evidence type="ECO:0000259" key="6">
    <source>
        <dbReference type="Pfam" id="PF02852"/>
    </source>
</evidence>
<feature type="domain" description="FAD/NAD(P)-binding" evidence="7">
    <location>
        <begin position="2"/>
        <end position="174"/>
    </location>
</feature>
<dbReference type="GO" id="GO:0003955">
    <property type="term" value="F:NAD(P)H dehydrogenase (quinone) activity"/>
    <property type="evidence" value="ECO:0007669"/>
    <property type="project" value="TreeGrafter"/>
</dbReference>
<evidence type="ECO:0000256" key="5">
    <source>
        <dbReference type="ARBA" id="ARBA00023002"/>
    </source>
</evidence>
<evidence type="ECO:0000256" key="3">
    <source>
        <dbReference type="ARBA" id="ARBA00022630"/>
    </source>
</evidence>
<dbReference type="SUPFAM" id="SSF55424">
    <property type="entry name" value="FAD/NAD-linked reductases, dimerisation (C-terminal) domain"/>
    <property type="match status" value="1"/>
</dbReference>
<proteinExistence type="inferred from homology"/>
<keyword evidence="4" id="KW-0274">FAD</keyword>
<evidence type="ECO:0000256" key="4">
    <source>
        <dbReference type="ARBA" id="ARBA00022827"/>
    </source>
</evidence>
<evidence type="ECO:0000313" key="8">
    <source>
        <dbReference type="EMBL" id="GAK48268.1"/>
    </source>
</evidence>
<reference evidence="8" key="1">
    <citation type="journal article" date="2014" name="Genome Announc.">
        <title>Draft Genome Sequence of Lactobacillus oryzae Strain SG293T.</title>
        <authorList>
            <person name="Tanizawa Y."/>
            <person name="Fujisawa T."/>
            <person name="Mochizuki T."/>
            <person name="Kaminuma E."/>
            <person name="Nakamura Y."/>
            <person name="Tohno M."/>
        </authorList>
    </citation>
    <scope>NUCLEOTIDE SEQUENCE [LARGE SCALE GENOMIC DNA]</scope>
    <source>
        <strain evidence="8">SG293</strain>
    </source>
</reference>
<keyword evidence="9" id="KW-1185">Reference proteome</keyword>
<keyword evidence="5" id="KW-0560">Oxidoreductase</keyword>
<dbReference type="Gene3D" id="3.30.390.30">
    <property type="match status" value="1"/>
</dbReference>
<dbReference type="eggNOG" id="COG1249">
    <property type="taxonomic scope" value="Bacteria"/>
</dbReference>
<feature type="domain" description="Pyridine nucleotide-disulphide oxidoreductase dimerisation" evidence="6">
    <location>
        <begin position="201"/>
        <end position="307"/>
    </location>
</feature>